<comment type="caution">
    <text evidence="3">The sequence shown here is derived from an EMBL/GenBank/DDBJ whole genome shotgun (WGS) entry which is preliminary data.</text>
</comment>
<feature type="region of interest" description="Disordered" evidence="1">
    <location>
        <begin position="295"/>
        <end position="557"/>
    </location>
</feature>
<feature type="compositionally biased region" description="Polar residues" evidence="1">
    <location>
        <begin position="317"/>
        <end position="326"/>
    </location>
</feature>
<feature type="compositionally biased region" description="Basic residues" evidence="1">
    <location>
        <begin position="519"/>
        <end position="540"/>
    </location>
</feature>
<evidence type="ECO:0000256" key="2">
    <source>
        <dbReference type="SAM" id="Phobius"/>
    </source>
</evidence>
<evidence type="ECO:0000313" key="4">
    <source>
        <dbReference type="Proteomes" id="UP000646738"/>
    </source>
</evidence>
<proteinExistence type="predicted"/>
<gene>
    <name evidence="3" type="ORF">Srubr_37410</name>
</gene>
<dbReference type="RefSeq" id="WP_203855034.1">
    <property type="nucleotide sequence ID" value="NZ_BNEA01000015.1"/>
</dbReference>
<feature type="transmembrane region" description="Helical" evidence="2">
    <location>
        <begin position="48"/>
        <end position="66"/>
    </location>
</feature>
<name>A0ABQ3RDL0_STRRR</name>
<keyword evidence="2" id="KW-0472">Membrane</keyword>
<keyword evidence="2" id="KW-1133">Transmembrane helix</keyword>
<feature type="transmembrane region" description="Helical" evidence="2">
    <location>
        <begin position="16"/>
        <end position="36"/>
    </location>
</feature>
<protein>
    <submittedName>
        <fullName evidence="3">Membrane protein</fullName>
    </submittedName>
</protein>
<dbReference type="EMBL" id="BNEA01000015">
    <property type="protein sequence ID" value="GHI53895.1"/>
    <property type="molecule type" value="Genomic_DNA"/>
</dbReference>
<reference evidence="4" key="1">
    <citation type="submission" date="2023-07" db="EMBL/GenBank/DDBJ databases">
        <title>Whole genome shotgun sequence of Streptomyces achromogenes subsp. rubradiris NBRC 14000.</title>
        <authorList>
            <person name="Komaki H."/>
            <person name="Tamura T."/>
        </authorList>
    </citation>
    <scope>NUCLEOTIDE SEQUENCE [LARGE SCALE GENOMIC DNA]</scope>
    <source>
        <strain evidence="4">NBRC 14000</strain>
    </source>
</reference>
<feature type="compositionally biased region" description="Basic and acidic residues" evidence="1">
    <location>
        <begin position="330"/>
        <end position="518"/>
    </location>
</feature>
<dbReference type="Proteomes" id="UP000646738">
    <property type="component" value="Unassembled WGS sequence"/>
</dbReference>
<keyword evidence="4" id="KW-1185">Reference proteome</keyword>
<accession>A0ABQ3RDL0</accession>
<keyword evidence="2" id="KW-0812">Transmembrane</keyword>
<evidence type="ECO:0000256" key="1">
    <source>
        <dbReference type="SAM" id="MobiDB-lite"/>
    </source>
</evidence>
<evidence type="ECO:0000313" key="3">
    <source>
        <dbReference type="EMBL" id="GHI53895.1"/>
    </source>
</evidence>
<organism evidence="3 4">
    <name type="scientific">Streptomyces rubradiris</name>
    <name type="common">Streptomyces achromogenes subsp. rubradiris</name>
    <dbReference type="NCBI Taxonomy" id="285531"/>
    <lineage>
        <taxon>Bacteria</taxon>
        <taxon>Bacillati</taxon>
        <taxon>Actinomycetota</taxon>
        <taxon>Actinomycetes</taxon>
        <taxon>Kitasatosporales</taxon>
        <taxon>Streptomycetaceae</taxon>
        <taxon>Streptomyces</taxon>
    </lineage>
</organism>
<sequence length="622" mass="65205">MTQHVLSLGAGTDPSLLLTLGIPGAATALALTGWAARRARRSQKRSSNKAVVAAALAALGCTAYSADTSWRFAADYLDVAGTAERAGMFAAAELGLFATALMARQNLTTQGTPGMPGTLVWVISGVQVIPAYAESGVVGGTVRAFVGPVMAGMLWHLAMGIELRLRTPGAASKGLVATLGREARERLLSRLGIATRDRDAAQITRDRATIRAVDLATRLADLSTEQRQSRRGRRLTRRLSKAIGRASVGTDPDQRAELLAQLAARRNALTLATVPLASPWSPGPTGEMATVVPAANRQSSPAPGGGPRTDTGETGGREQQAQQGPGSETAKQHEGSPPHHAGTDHGDRGPGTDHGDRGPGTDHGDREPGTDHGDRGPGTDHGDREPGTDHGDRGPGTDHGDRGPGTDHGDRGPGTDHGDREPGTDHGDRGPGTDHGDREPGTDHGDRGPGTDHGDRGPGTDHGDRGPGTDHGDREPGTDHGDREPGTDHGDRGPGTDHGDRGPGTDHGDREPGTDHGDRHSKHVRRSPASKGKGRAKRSGGSRGPQAQRPPRAPEEDVDQLVELIRPHVPALLDRDGNDTVTRVQLRKILRDQNLPGLRNDRMSLVLAALRNQNSTTARSTR</sequence>